<comment type="caution">
    <text evidence="2">The sequence shown here is derived from an EMBL/GenBank/DDBJ whole genome shotgun (WGS) entry which is preliminary data.</text>
</comment>
<evidence type="ECO:0000313" key="2">
    <source>
        <dbReference type="EMBL" id="KAK8169653.1"/>
    </source>
</evidence>
<accession>A0ABR1XWQ2</accession>
<evidence type="ECO:0000313" key="3">
    <source>
        <dbReference type="Proteomes" id="UP001456524"/>
    </source>
</evidence>
<reference evidence="2 3" key="1">
    <citation type="journal article" date="2022" name="G3 (Bethesda)">
        <title>Enemy or ally: a genomic approach to elucidate the lifestyle of Phyllosticta citrichinaensis.</title>
        <authorList>
            <person name="Buijs V.A."/>
            <person name="Groenewald J.Z."/>
            <person name="Haridas S."/>
            <person name="LaButti K.M."/>
            <person name="Lipzen A."/>
            <person name="Martin F.M."/>
            <person name="Barry K."/>
            <person name="Grigoriev I.V."/>
            <person name="Crous P.W."/>
            <person name="Seidl M.F."/>
        </authorList>
    </citation>
    <scope>NUCLEOTIDE SEQUENCE [LARGE SCALE GENOMIC DNA]</scope>
    <source>
        <strain evidence="2 3">CBS 129764</strain>
    </source>
</reference>
<keyword evidence="3" id="KW-1185">Reference proteome</keyword>
<dbReference type="Proteomes" id="UP001456524">
    <property type="component" value="Unassembled WGS sequence"/>
</dbReference>
<organism evidence="2 3">
    <name type="scientific">Phyllosticta citrichinensis</name>
    <dbReference type="NCBI Taxonomy" id="1130410"/>
    <lineage>
        <taxon>Eukaryota</taxon>
        <taxon>Fungi</taxon>
        <taxon>Dikarya</taxon>
        <taxon>Ascomycota</taxon>
        <taxon>Pezizomycotina</taxon>
        <taxon>Dothideomycetes</taxon>
        <taxon>Dothideomycetes incertae sedis</taxon>
        <taxon>Botryosphaeriales</taxon>
        <taxon>Phyllostictaceae</taxon>
        <taxon>Phyllosticta</taxon>
    </lineage>
</organism>
<gene>
    <name evidence="2" type="ORF">IWX90DRAFT_186380</name>
</gene>
<feature type="region of interest" description="Disordered" evidence="1">
    <location>
        <begin position="137"/>
        <end position="157"/>
    </location>
</feature>
<proteinExistence type="predicted"/>
<protein>
    <submittedName>
        <fullName evidence="2">Uncharacterized protein</fullName>
    </submittedName>
</protein>
<name>A0ABR1XWQ2_9PEZI</name>
<evidence type="ECO:0000256" key="1">
    <source>
        <dbReference type="SAM" id="MobiDB-lite"/>
    </source>
</evidence>
<sequence>MGELKFVHRRAARRDSLHEKEEPPPTVQATARFLNRDPACLSGIRNLQGLQNLWLFTPYHPSPSKSDPFEPLGHALHAYHQEVRHTVYVPENGLTPTHLAFLQHAAAVVLVIFTNYPQERRRLPPVESLLKMDPAVAAADSHHHHDDDDDLEADSPKPPIEMLAPTLDGAVVLERLRELPTVLVLVDDDAESEEATAQVDELVTTMGAGTAVVRTQSYDEAALRRVADLLFE</sequence>
<dbReference type="EMBL" id="JBBWUH010000004">
    <property type="protein sequence ID" value="KAK8169653.1"/>
    <property type="molecule type" value="Genomic_DNA"/>
</dbReference>